<dbReference type="InterPro" id="IPR010662">
    <property type="entry name" value="RBBP9/YdeN"/>
</dbReference>
<proteinExistence type="predicted"/>
<comment type="caution">
    <text evidence="1">The sequence shown here is derived from an EMBL/GenBank/DDBJ whole genome shotgun (WGS) entry which is preliminary data.</text>
</comment>
<keyword evidence="1" id="KW-0378">Hydrolase</keyword>
<protein>
    <submittedName>
        <fullName evidence="1">Alpha/beta hydrolase</fullName>
    </submittedName>
</protein>
<evidence type="ECO:0000313" key="2">
    <source>
        <dbReference type="Proteomes" id="UP001589710"/>
    </source>
</evidence>
<sequence>MSPPGPATFSWDVIAGFTPTSLDPTRLKIATGTPGLVCSDNASYCPEGAAEVFGRPLGCGIDLLVGAGHVAVPDGYGPWPSVLDRCLDSTSFNDWPALDGQGARKRGPHE</sequence>
<name>A0ABV5R685_9ACTN</name>
<gene>
    <name evidence="1" type="ORF">ACFFTL_11110</name>
</gene>
<accession>A0ABV5R685</accession>
<reference evidence="1 2" key="1">
    <citation type="submission" date="2024-09" db="EMBL/GenBank/DDBJ databases">
        <authorList>
            <person name="Sun Q."/>
            <person name="Mori K."/>
        </authorList>
    </citation>
    <scope>NUCLEOTIDE SEQUENCE [LARGE SCALE GENOMIC DNA]</scope>
    <source>
        <strain evidence="1 2">JCM 3331</strain>
    </source>
</reference>
<dbReference type="RefSeq" id="WP_386143712.1">
    <property type="nucleotide sequence ID" value="NZ_BAAAXD010000056.1"/>
</dbReference>
<dbReference type="EMBL" id="JBHMCG010000052">
    <property type="protein sequence ID" value="MFB9572856.1"/>
    <property type="molecule type" value="Genomic_DNA"/>
</dbReference>
<dbReference type="Pfam" id="PF06821">
    <property type="entry name" value="Ser_hydrolase"/>
    <property type="match status" value="1"/>
</dbReference>
<organism evidence="1 2">
    <name type="scientific">Streptomyces yanii</name>
    <dbReference type="NCBI Taxonomy" id="78510"/>
    <lineage>
        <taxon>Bacteria</taxon>
        <taxon>Bacillati</taxon>
        <taxon>Actinomycetota</taxon>
        <taxon>Actinomycetes</taxon>
        <taxon>Kitasatosporales</taxon>
        <taxon>Streptomycetaceae</taxon>
        <taxon>Streptomyces</taxon>
    </lineage>
</organism>
<dbReference type="Proteomes" id="UP001589710">
    <property type="component" value="Unassembled WGS sequence"/>
</dbReference>
<dbReference type="Gene3D" id="3.40.50.1820">
    <property type="entry name" value="alpha/beta hydrolase"/>
    <property type="match status" value="1"/>
</dbReference>
<dbReference type="InterPro" id="IPR029058">
    <property type="entry name" value="AB_hydrolase_fold"/>
</dbReference>
<keyword evidence="2" id="KW-1185">Reference proteome</keyword>
<evidence type="ECO:0000313" key="1">
    <source>
        <dbReference type="EMBL" id="MFB9572856.1"/>
    </source>
</evidence>
<dbReference type="GO" id="GO:0016787">
    <property type="term" value="F:hydrolase activity"/>
    <property type="evidence" value="ECO:0007669"/>
    <property type="project" value="UniProtKB-KW"/>
</dbReference>